<dbReference type="Proteomes" id="UP000474630">
    <property type="component" value="Chromosome"/>
</dbReference>
<dbReference type="SUPFAM" id="SSF46955">
    <property type="entry name" value="Putative DNA-binding domain"/>
    <property type="match status" value="1"/>
</dbReference>
<keyword evidence="1" id="KW-0175">Coiled coil</keyword>
<dbReference type="GO" id="GO:0003677">
    <property type="term" value="F:DNA binding"/>
    <property type="evidence" value="ECO:0007669"/>
    <property type="project" value="InterPro"/>
</dbReference>
<dbReference type="InterPro" id="IPR009061">
    <property type="entry name" value="DNA-bd_dom_put_sf"/>
</dbReference>
<dbReference type="NCBIfam" id="TIGR01764">
    <property type="entry name" value="excise"/>
    <property type="match status" value="1"/>
</dbReference>
<organism evidence="3 4">
    <name type="scientific">Draconibacterium halophilum</name>
    <dbReference type="NCBI Taxonomy" id="2706887"/>
    <lineage>
        <taxon>Bacteria</taxon>
        <taxon>Pseudomonadati</taxon>
        <taxon>Bacteroidota</taxon>
        <taxon>Bacteroidia</taxon>
        <taxon>Marinilabiliales</taxon>
        <taxon>Prolixibacteraceae</taxon>
        <taxon>Draconibacterium</taxon>
    </lineage>
</organism>
<dbReference type="InterPro" id="IPR010093">
    <property type="entry name" value="SinI_DNA-bd"/>
</dbReference>
<sequence length="91" mass="10487">MEVLFQKLERLENLIRTTQKEVLNIDEVCELTGLSKSTIYKQTMSGSIPHYKQAKHLFFDRVEVIDWLKSNRGYSSEDAINSVKMKGAVHA</sequence>
<reference evidence="3 4" key="1">
    <citation type="submission" date="2020-02" db="EMBL/GenBank/DDBJ databases">
        <title>Genome sequencing for Draconibacterium sp. strain M1.</title>
        <authorList>
            <person name="Park S.-J."/>
        </authorList>
    </citation>
    <scope>NUCLEOTIDE SEQUENCE [LARGE SCALE GENOMIC DNA]</scope>
    <source>
        <strain evidence="3 4">M1</strain>
    </source>
</reference>
<keyword evidence="4" id="KW-1185">Reference proteome</keyword>
<evidence type="ECO:0000256" key="1">
    <source>
        <dbReference type="SAM" id="Coils"/>
    </source>
</evidence>
<evidence type="ECO:0000259" key="2">
    <source>
        <dbReference type="Pfam" id="PF12728"/>
    </source>
</evidence>
<dbReference type="EMBL" id="CP048409">
    <property type="protein sequence ID" value="QIA07120.1"/>
    <property type="molecule type" value="Genomic_DNA"/>
</dbReference>
<dbReference type="AlphaFoldDB" id="A0A6C0R9S2"/>
<name>A0A6C0R9S2_9BACT</name>
<evidence type="ECO:0000313" key="3">
    <source>
        <dbReference type="EMBL" id="QIA07120.1"/>
    </source>
</evidence>
<feature type="domain" description="Helix-turn-helix" evidence="2">
    <location>
        <begin position="22"/>
        <end position="72"/>
    </location>
</feature>
<protein>
    <submittedName>
        <fullName evidence="3">Helix-turn-helix domain-containing protein</fullName>
    </submittedName>
</protein>
<proteinExistence type="predicted"/>
<dbReference type="KEGG" id="drc:G0Q07_04975"/>
<accession>A0A6C0R9S2</accession>
<dbReference type="Pfam" id="PF12728">
    <property type="entry name" value="HTH_17"/>
    <property type="match status" value="1"/>
</dbReference>
<evidence type="ECO:0000313" key="4">
    <source>
        <dbReference type="Proteomes" id="UP000474630"/>
    </source>
</evidence>
<feature type="coiled-coil region" evidence="1">
    <location>
        <begin position="1"/>
        <end position="28"/>
    </location>
</feature>
<dbReference type="InterPro" id="IPR041657">
    <property type="entry name" value="HTH_17"/>
</dbReference>
<gene>
    <name evidence="3" type="ORF">G0Q07_04975</name>
</gene>
<dbReference type="RefSeq" id="WP_163345049.1">
    <property type="nucleotide sequence ID" value="NZ_CP048409.1"/>
</dbReference>